<organism evidence="1">
    <name type="scientific">marine sediment metagenome</name>
    <dbReference type="NCBI Taxonomy" id="412755"/>
    <lineage>
        <taxon>unclassified sequences</taxon>
        <taxon>metagenomes</taxon>
        <taxon>ecological metagenomes</taxon>
    </lineage>
</organism>
<gene>
    <name evidence="1" type="ORF">S01H1_71860</name>
</gene>
<reference evidence="1" key="1">
    <citation type="journal article" date="2014" name="Front. Microbiol.">
        <title>High frequency of phylogenetically diverse reductive dehalogenase-homologous genes in deep subseafloor sedimentary metagenomes.</title>
        <authorList>
            <person name="Kawai M."/>
            <person name="Futagami T."/>
            <person name="Toyoda A."/>
            <person name="Takaki Y."/>
            <person name="Nishi S."/>
            <person name="Hori S."/>
            <person name="Arai W."/>
            <person name="Tsubouchi T."/>
            <person name="Morono Y."/>
            <person name="Uchiyama I."/>
            <person name="Ito T."/>
            <person name="Fujiyama A."/>
            <person name="Inagaki F."/>
            <person name="Takami H."/>
        </authorList>
    </citation>
    <scope>NUCLEOTIDE SEQUENCE</scope>
    <source>
        <strain evidence="1">Expedition CK06-06</strain>
    </source>
</reference>
<dbReference type="AlphaFoldDB" id="X0Y0U7"/>
<name>X0Y0U7_9ZZZZ</name>
<proteinExistence type="predicted"/>
<evidence type="ECO:0000313" key="1">
    <source>
        <dbReference type="EMBL" id="GAG30516.1"/>
    </source>
</evidence>
<accession>X0Y0U7</accession>
<protein>
    <submittedName>
        <fullName evidence="1">Uncharacterized protein</fullName>
    </submittedName>
</protein>
<comment type="caution">
    <text evidence="1">The sequence shown here is derived from an EMBL/GenBank/DDBJ whole genome shotgun (WGS) entry which is preliminary data.</text>
</comment>
<sequence length="70" mass="8525">VFMAYRMRYLRKVRGEKMNITKEKKKEIKYETVDPYHVFDVTGSFPTKPIKHKVSKKQKKERIKSILAHW</sequence>
<feature type="non-terminal residue" evidence="1">
    <location>
        <position position="1"/>
    </location>
</feature>
<dbReference type="EMBL" id="BARS01047881">
    <property type="protein sequence ID" value="GAG30516.1"/>
    <property type="molecule type" value="Genomic_DNA"/>
</dbReference>